<keyword evidence="3" id="KW-1185">Reference proteome</keyword>
<reference evidence="2 3" key="1">
    <citation type="journal article" date="2019" name="Sci. Rep.">
        <title>Orb-weaving spider Araneus ventricosus genome elucidates the spidroin gene catalogue.</title>
        <authorList>
            <person name="Kono N."/>
            <person name="Nakamura H."/>
            <person name="Ohtoshi R."/>
            <person name="Moran D.A.P."/>
            <person name="Shinohara A."/>
            <person name="Yoshida Y."/>
            <person name="Fujiwara M."/>
            <person name="Mori M."/>
            <person name="Tomita M."/>
            <person name="Arakawa K."/>
        </authorList>
    </citation>
    <scope>NUCLEOTIDE SEQUENCE [LARGE SCALE GENOMIC DNA]</scope>
</reference>
<feature type="compositionally biased region" description="Low complexity" evidence="1">
    <location>
        <begin position="21"/>
        <end position="31"/>
    </location>
</feature>
<comment type="caution">
    <text evidence="2">The sequence shown here is derived from an EMBL/GenBank/DDBJ whole genome shotgun (WGS) entry which is preliminary data.</text>
</comment>
<dbReference type="AlphaFoldDB" id="A0A4Y2N3B0"/>
<dbReference type="EMBL" id="BGPR01008217">
    <property type="protein sequence ID" value="GBN32286.1"/>
    <property type="molecule type" value="Genomic_DNA"/>
</dbReference>
<sequence>MGCGWQGNWPTLRSSKRSQNLTSSSKKATASGTSLKYVCPAVAHGCRRGRSDPSTRAPKVTMVPARVQYVYMRPNYPARYERVNFLVYPDKSAIHLLADSSSLFEEKVF</sequence>
<feature type="compositionally biased region" description="Polar residues" evidence="1">
    <location>
        <begin position="8"/>
        <end position="20"/>
    </location>
</feature>
<evidence type="ECO:0000256" key="1">
    <source>
        <dbReference type="SAM" id="MobiDB-lite"/>
    </source>
</evidence>
<accession>A0A4Y2N3B0</accession>
<evidence type="ECO:0000313" key="3">
    <source>
        <dbReference type="Proteomes" id="UP000499080"/>
    </source>
</evidence>
<gene>
    <name evidence="2" type="ORF">AVEN_213128_1</name>
</gene>
<dbReference type="Proteomes" id="UP000499080">
    <property type="component" value="Unassembled WGS sequence"/>
</dbReference>
<evidence type="ECO:0000313" key="2">
    <source>
        <dbReference type="EMBL" id="GBN32286.1"/>
    </source>
</evidence>
<feature type="region of interest" description="Disordered" evidence="1">
    <location>
        <begin position="1"/>
        <end position="31"/>
    </location>
</feature>
<protein>
    <submittedName>
        <fullName evidence="2">Uncharacterized protein</fullName>
    </submittedName>
</protein>
<organism evidence="2 3">
    <name type="scientific">Araneus ventricosus</name>
    <name type="common">Orbweaver spider</name>
    <name type="synonym">Epeira ventricosa</name>
    <dbReference type="NCBI Taxonomy" id="182803"/>
    <lineage>
        <taxon>Eukaryota</taxon>
        <taxon>Metazoa</taxon>
        <taxon>Ecdysozoa</taxon>
        <taxon>Arthropoda</taxon>
        <taxon>Chelicerata</taxon>
        <taxon>Arachnida</taxon>
        <taxon>Araneae</taxon>
        <taxon>Araneomorphae</taxon>
        <taxon>Entelegynae</taxon>
        <taxon>Araneoidea</taxon>
        <taxon>Araneidae</taxon>
        <taxon>Araneus</taxon>
    </lineage>
</organism>
<proteinExistence type="predicted"/>
<name>A0A4Y2N3B0_ARAVE</name>